<name>X1JF81_9ZZZZ</name>
<accession>X1JF81</accession>
<dbReference type="EMBL" id="BARU01025605">
    <property type="protein sequence ID" value="GAH68423.1"/>
    <property type="molecule type" value="Genomic_DNA"/>
</dbReference>
<gene>
    <name evidence="2" type="ORF">S03H2_41235</name>
</gene>
<protein>
    <submittedName>
        <fullName evidence="2">Uncharacterized protein</fullName>
    </submittedName>
</protein>
<evidence type="ECO:0000256" key="1">
    <source>
        <dbReference type="SAM" id="MobiDB-lite"/>
    </source>
</evidence>
<reference evidence="2" key="1">
    <citation type="journal article" date="2014" name="Front. Microbiol.">
        <title>High frequency of phylogenetically diverse reductive dehalogenase-homologous genes in deep subseafloor sedimentary metagenomes.</title>
        <authorList>
            <person name="Kawai M."/>
            <person name="Futagami T."/>
            <person name="Toyoda A."/>
            <person name="Takaki Y."/>
            <person name="Nishi S."/>
            <person name="Hori S."/>
            <person name="Arai W."/>
            <person name="Tsubouchi T."/>
            <person name="Morono Y."/>
            <person name="Uchiyama I."/>
            <person name="Ito T."/>
            <person name="Fujiyama A."/>
            <person name="Inagaki F."/>
            <person name="Takami H."/>
        </authorList>
    </citation>
    <scope>NUCLEOTIDE SEQUENCE</scope>
    <source>
        <strain evidence="2">Expedition CK06-06</strain>
    </source>
</reference>
<evidence type="ECO:0000313" key="2">
    <source>
        <dbReference type="EMBL" id="GAH68423.1"/>
    </source>
</evidence>
<dbReference type="AlphaFoldDB" id="X1JF81"/>
<sequence>MAAPTPPTSPTRVADGKTAPKAEITKILPAGKMTVALKVRLIRKGAK</sequence>
<organism evidence="2">
    <name type="scientific">marine sediment metagenome</name>
    <dbReference type="NCBI Taxonomy" id="412755"/>
    <lineage>
        <taxon>unclassified sequences</taxon>
        <taxon>metagenomes</taxon>
        <taxon>ecological metagenomes</taxon>
    </lineage>
</organism>
<feature type="region of interest" description="Disordered" evidence="1">
    <location>
        <begin position="1"/>
        <end position="20"/>
    </location>
</feature>
<comment type="caution">
    <text evidence="2">The sequence shown here is derived from an EMBL/GenBank/DDBJ whole genome shotgun (WGS) entry which is preliminary data.</text>
</comment>
<proteinExistence type="predicted"/>